<protein>
    <submittedName>
        <fullName evidence="2">Glycosyltransferase involved in cell wall bisynthesis</fullName>
    </submittedName>
</protein>
<keyword evidence="3" id="KW-1185">Reference proteome</keyword>
<dbReference type="GO" id="GO:0016757">
    <property type="term" value="F:glycosyltransferase activity"/>
    <property type="evidence" value="ECO:0007669"/>
    <property type="project" value="InterPro"/>
</dbReference>
<dbReference type="Gene3D" id="3.40.50.2000">
    <property type="entry name" value="Glycogen Phosphorylase B"/>
    <property type="match status" value="2"/>
</dbReference>
<dbReference type="PANTHER" id="PTHR45947:SF3">
    <property type="entry name" value="SULFOQUINOVOSYL TRANSFERASE SQD2"/>
    <property type="match status" value="1"/>
</dbReference>
<dbReference type="RefSeq" id="WP_245730044.1">
    <property type="nucleotide sequence ID" value="NZ_FOXF01000012.1"/>
</dbReference>
<sequence>MMTNFNSNTNNIQTKPEFKSICHVNLAAGFRGGERQTVILIRTLQKEYPELTQFLVCRKNGELPEYVKDIPNLTVIQVRNELFGHVVLNTRAEIIHAHEAKAVHFAAIHHALYKTPYIITRRVPQLIKNSTFNRYGYDHASFISSVSNAIRSSVIKSFGSDLNLSGKLTVIHDAFTPDRGNQEETDRIRKNLGQGPVFGHIGAYVDRHKGQKVFIEAIRKLVKDLPNAVFIFLGSGRDETELKELTKDLPQVKWLGFKNNVADYINAMDYFVFPSRNEGLGSILLDVMYNHVPVVASATDGITEVIMHEQNGLLFENGNSEDLYQKITELVKDDDLKNRMKKNADEIISKYAPELYARKHAALYTDIIMKVNQEK</sequence>
<dbReference type="PANTHER" id="PTHR45947">
    <property type="entry name" value="SULFOQUINOVOSYL TRANSFERASE SQD2"/>
    <property type="match status" value="1"/>
</dbReference>
<gene>
    <name evidence="2" type="ORF">SAMN02910344_00953</name>
</gene>
<name>A0A662ZI13_9GAMM</name>
<evidence type="ECO:0000313" key="3">
    <source>
        <dbReference type="Proteomes" id="UP000243745"/>
    </source>
</evidence>
<dbReference type="InterPro" id="IPR050194">
    <property type="entry name" value="Glycosyltransferase_grp1"/>
</dbReference>
<dbReference type="EMBL" id="FOXF01000012">
    <property type="protein sequence ID" value="SFP27972.1"/>
    <property type="molecule type" value="Genomic_DNA"/>
</dbReference>
<dbReference type="AlphaFoldDB" id="A0A662ZI13"/>
<organism evidence="2 3">
    <name type="scientific">Ruminobacter amylophilus</name>
    <dbReference type="NCBI Taxonomy" id="867"/>
    <lineage>
        <taxon>Bacteria</taxon>
        <taxon>Pseudomonadati</taxon>
        <taxon>Pseudomonadota</taxon>
        <taxon>Gammaproteobacteria</taxon>
        <taxon>Aeromonadales</taxon>
        <taxon>Succinivibrionaceae</taxon>
        <taxon>Ruminobacter</taxon>
    </lineage>
</organism>
<evidence type="ECO:0000259" key="1">
    <source>
        <dbReference type="Pfam" id="PF00534"/>
    </source>
</evidence>
<reference evidence="2 3" key="1">
    <citation type="submission" date="2016-10" db="EMBL/GenBank/DDBJ databases">
        <authorList>
            <person name="Varghese N."/>
            <person name="Submissions S."/>
        </authorList>
    </citation>
    <scope>NUCLEOTIDE SEQUENCE [LARGE SCALE GENOMIC DNA]</scope>
    <source>
        <strain evidence="2 3">DSM 1361</strain>
    </source>
</reference>
<dbReference type="CDD" id="cd03801">
    <property type="entry name" value="GT4_PimA-like"/>
    <property type="match status" value="1"/>
</dbReference>
<feature type="domain" description="Glycosyl transferase family 1" evidence="1">
    <location>
        <begin position="191"/>
        <end position="345"/>
    </location>
</feature>
<dbReference type="Pfam" id="PF00534">
    <property type="entry name" value="Glycos_transf_1"/>
    <property type="match status" value="1"/>
</dbReference>
<accession>A0A662ZI13</accession>
<proteinExistence type="predicted"/>
<dbReference type="Proteomes" id="UP000243745">
    <property type="component" value="Unassembled WGS sequence"/>
</dbReference>
<dbReference type="InterPro" id="IPR001296">
    <property type="entry name" value="Glyco_trans_1"/>
</dbReference>
<evidence type="ECO:0000313" key="2">
    <source>
        <dbReference type="EMBL" id="SFP27972.1"/>
    </source>
</evidence>
<keyword evidence="2" id="KW-0808">Transferase</keyword>
<dbReference type="SUPFAM" id="SSF53756">
    <property type="entry name" value="UDP-Glycosyltransferase/glycogen phosphorylase"/>
    <property type="match status" value="1"/>
</dbReference>